<dbReference type="Proteomes" id="UP000619238">
    <property type="component" value="Unassembled WGS sequence"/>
</dbReference>
<name>A0ABR7Q3W9_9FLAO</name>
<dbReference type="RefSeq" id="WP_187560290.1">
    <property type="nucleotide sequence ID" value="NZ_JACGWS010000001.1"/>
</dbReference>
<sequence>MKRTILLILVAQFFLIGCNQEEVCYSCDESVDAFVKENLKAIQLMNRADIINYSKEKQRGIYRALSADKKKEIWQDKFVQINSLDLSDGERALMNKFQEFVNKKDFSSPITHKETGYLNSLRETGIQKFGWTQRFVVSAFGYLENIDRSGIIVARDGDGDPVFTDPDPKPDCDCDWGLGCLDGPCDGRDGACDKTETGCGFLFFYECVSLCRPDLG</sequence>
<evidence type="ECO:0000313" key="1">
    <source>
        <dbReference type="EMBL" id="MBC8753251.1"/>
    </source>
</evidence>
<reference evidence="1 2" key="1">
    <citation type="submission" date="2020-07" db="EMBL/GenBank/DDBJ databases">
        <title>Description of Kordia aestuariivivens sp. nov., isolated from a tidal flat.</title>
        <authorList>
            <person name="Park S."/>
            <person name="Yoon J.-H."/>
        </authorList>
    </citation>
    <scope>NUCLEOTIDE SEQUENCE [LARGE SCALE GENOMIC DNA]</scope>
    <source>
        <strain evidence="1 2">YSTF-M3</strain>
    </source>
</reference>
<dbReference type="NCBIfam" id="NF033852">
    <property type="entry name" value="fulvocin_rel"/>
    <property type="match status" value="1"/>
</dbReference>
<protein>
    <submittedName>
        <fullName evidence="1">Bacteriocin fulvocin C-related protein</fullName>
    </submittedName>
</protein>
<dbReference type="PROSITE" id="PS51257">
    <property type="entry name" value="PROKAR_LIPOPROTEIN"/>
    <property type="match status" value="1"/>
</dbReference>
<organism evidence="1 2">
    <name type="scientific">Kordia aestuariivivens</name>
    <dbReference type="NCBI Taxonomy" id="2759037"/>
    <lineage>
        <taxon>Bacteria</taxon>
        <taxon>Pseudomonadati</taxon>
        <taxon>Bacteroidota</taxon>
        <taxon>Flavobacteriia</taxon>
        <taxon>Flavobacteriales</taxon>
        <taxon>Flavobacteriaceae</taxon>
        <taxon>Kordia</taxon>
    </lineage>
</organism>
<dbReference type="EMBL" id="JACGWS010000001">
    <property type="protein sequence ID" value="MBC8753251.1"/>
    <property type="molecule type" value="Genomic_DNA"/>
</dbReference>
<keyword evidence="2" id="KW-1185">Reference proteome</keyword>
<gene>
    <name evidence="1" type="ORF">H2O64_01125</name>
</gene>
<evidence type="ECO:0000313" key="2">
    <source>
        <dbReference type="Proteomes" id="UP000619238"/>
    </source>
</evidence>
<proteinExistence type="predicted"/>
<accession>A0ABR7Q3W9</accession>
<comment type="caution">
    <text evidence="1">The sequence shown here is derived from an EMBL/GenBank/DDBJ whole genome shotgun (WGS) entry which is preliminary data.</text>
</comment>